<name>A0A2L2LL36_AGRTU</name>
<sequence length="59" mass="6742">MFLYFPMSWPKAQTVRPIVKYGGGVEYRLEALGMLARIVGCLLFQGSAQLMSVKNQWFL</sequence>
<dbReference type="AlphaFoldDB" id="A0A2L2LL36"/>
<dbReference type="Proteomes" id="UP000237717">
    <property type="component" value="Chromosome II"/>
</dbReference>
<evidence type="ECO:0000313" key="1">
    <source>
        <dbReference type="EMBL" id="AVH45052.1"/>
    </source>
</evidence>
<evidence type="ECO:0000313" key="2">
    <source>
        <dbReference type="Proteomes" id="UP000237717"/>
    </source>
</evidence>
<protein>
    <submittedName>
        <fullName evidence="1">Uncharacterized protein</fullName>
    </submittedName>
</protein>
<reference evidence="1 2" key="1">
    <citation type="submission" date="2018-02" db="EMBL/GenBank/DDBJ databases">
        <title>Complete genome sequence of Agrobacterium tumefaciens 1D1609.</title>
        <authorList>
            <person name="Cho S.-T."/>
            <person name="Haryono M."/>
            <person name="Chang H.-H."/>
            <person name="Santos M.N."/>
            <person name="Lai E.-M."/>
            <person name="Kuo C.-H."/>
        </authorList>
    </citation>
    <scope>NUCLEOTIDE SEQUENCE [LARGE SCALE GENOMIC DNA]</scope>
    <source>
        <strain evidence="1 2">1D1609</strain>
    </source>
</reference>
<gene>
    <name evidence="1" type="ORF">At1D1609_50130</name>
</gene>
<dbReference type="EMBL" id="CP026925">
    <property type="protein sequence ID" value="AVH45052.1"/>
    <property type="molecule type" value="Genomic_DNA"/>
</dbReference>
<organism evidence="1 2">
    <name type="scientific">Agrobacterium tumefaciens</name>
    <dbReference type="NCBI Taxonomy" id="358"/>
    <lineage>
        <taxon>Bacteria</taxon>
        <taxon>Pseudomonadati</taxon>
        <taxon>Pseudomonadota</taxon>
        <taxon>Alphaproteobacteria</taxon>
        <taxon>Hyphomicrobiales</taxon>
        <taxon>Rhizobiaceae</taxon>
        <taxon>Rhizobium/Agrobacterium group</taxon>
        <taxon>Agrobacterium</taxon>
        <taxon>Agrobacterium tumefaciens complex</taxon>
    </lineage>
</organism>
<accession>A0A2L2LL36</accession>
<proteinExistence type="predicted"/>